<dbReference type="Pfam" id="PF00884">
    <property type="entry name" value="Sulfatase"/>
    <property type="match status" value="1"/>
</dbReference>
<keyword evidence="3" id="KW-0378">Hydrolase</keyword>
<gene>
    <name evidence="6" type="ORF">METZ01_LOCUS324086</name>
</gene>
<dbReference type="PANTHER" id="PTHR42693:SF53">
    <property type="entry name" value="ENDO-4-O-SULFATASE"/>
    <property type="match status" value="1"/>
</dbReference>
<evidence type="ECO:0000256" key="4">
    <source>
        <dbReference type="ARBA" id="ARBA00022837"/>
    </source>
</evidence>
<keyword evidence="2" id="KW-0479">Metal-binding</keyword>
<dbReference type="PANTHER" id="PTHR42693">
    <property type="entry name" value="ARYLSULFATASE FAMILY MEMBER"/>
    <property type="match status" value="1"/>
</dbReference>
<comment type="similarity">
    <text evidence="1">Belongs to the sulfatase family.</text>
</comment>
<evidence type="ECO:0000256" key="3">
    <source>
        <dbReference type="ARBA" id="ARBA00022801"/>
    </source>
</evidence>
<dbReference type="PROSITE" id="PS00149">
    <property type="entry name" value="SULFATASE_2"/>
    <property type="match status" value="1"/>
</dbReference>
<dbReference type="EMBL" id="UINC01106512">
    <property type="protein sequence ID" value="SVC71232.1"/>
    <property type="molecule type" value="Genomic_DNA"/>
</dbReference>
<reference evidence="6" key="1">
    <citation type="submission" date="2018-05" db="EMBL/GenBank/DDBJ databases">
        <authorList>
            <person name="Lanie J.A."/>
            <person name="Ng W.-L."/>
            <person name="Kazmierczak K.M."/>
            <person name="Andrzejewski T.M."/>
            <person name="Davidsen T.M."/>
            <person name="Wayne K.J."/>
            <person name="Tettelin H."/>
            <person name="Glass J.I."/>
            <person name="Rusch D."/>
            <person name="Podicherti R."/>
            <person name="Tsui H.-C.T."/>
            <person name="Winkler M.E."/>
        </authorList>
    </citation>
    <scope>NUCLEOTIDE SEQUENCE</scope>
</reference>
<dbReference type="SUPFAM" id="SSF53649">
    <property type="entry name" value="Alkaline phosphatase-like"/>
    <property type="match status" value="1"/>
</dbReference>
<dbReference type="Gene3D" id="3.40.720.10">
    <property type="entry name" value="Alkaline Phosphatase, subunit A"/>
    <property type="match status" value="1"/>
</dbReference>
<dbReference type="AlphaFoldDB" id="A0A382PH08"/>
<feature type="non-terminal residue" evidence="6">
    <location>
        <position position="125"/>
    </location>
</feature>
<dbReference type="InterPro" id="IPR024607">
    <property type="entry name" value="Sulfatase_CS"/>
</dbReference>
<proteinExistence type="inferred from homology"/>
<dbReference type="GO" id="GO:0046872">
    <property type="term" value="F:metal ion binding"/>
    <property type="evidence" value="ECO:0007669"/>
    <property type="project" value="UniProtKB-KW"/>
</dbReference>
<feature type="domain" description="Sulfatase N-terminal" evidence="5">
    <location>
        <begin position="7"/>
        <end position="114"/>
    </location>
</feature>
<evidence type="ECO:0000313" key="6">
    <source>
        <dbReference type="EMBL" id="SVC71232.1"/>
    </source>
</evidence>
<protein>
    <recommendedName>
        <fullName evidence="5">Sulfatase N-terminal domain-containing protein</fullName>
    </recommendedName>
</protein>
<dbReference type="GO" id="GO:0004065">
    <property type="term" value="F:arylsulfatase activity"/>
    <property type="evidence" value="ECO:0007669"/>
    <property type="project" value="TreeGrafter"/>
</dbReference>
<evidence type="ECO:0000256" key="1">
    <source>
        <dbReference type="ARBA" id="ARBA00008779"/>
    </source>
</evidence>
<organism evidence="6">
    <name type="scientific">marine metagenome</name>
    <dbReference type="NCBI Taxonomy" id="408172"/>
    <lineage>
        <taxon>unclassified sequences</taxon>
        <taxon>metagenomes</taxon>
        <taxon>ecological metagenomes</taxon>
    </lineage>
</organism>
<evidence type="ECO:0000256" key="2">
    <source>
        <dbReference type="ARBA" id="ARBA00022723"/>
    </source>
</evidence>
<name>A0A382PH08_9ZZZZ</name>
<sequence>MQKSQRPNIVLILNDDMGFSDLGCYGGEINSPNLDGLASNGLRFTQFYNTARCCPSRASMLTGLHPHQTGVGHMVSDDGLEGYRGDLNHRCVTIAEVLQSSGYKTYMSGKWHVSRHTDPDGPKHS</sequence>
<accession>A0A382PH08</accession>
<evidence type="ECO:0000259" key="5">
    <source>
        <dbReference type="Pfam" id="PF00884"/>
    </source>
</evidence>
<dbReference type="InterPro" id="IPR000917">
    <property type="entry name" value="Sulfatase_N"/>
</dbReference>
<keyword evidence="4" id="KW-0106">Calcium</keyword>
<dbReference type="InterPro" id="IPR050738">
    <property type="entry name" value="Sulfatase"/>
</dbReference>
<dbReference type="InterPro" id="IPR017850">
    <property type="entry name" value="Alkaline_phosphatase_core_sf"/>
</dbReference>